<dbReference type="Pfam" id="PF13380">
    <property type="entry name" value="CoA_binding_2"/>
    <property type="match status" value="1"/>
</dbReference>
<name>A0A7X0UD25_9BURK</name>
<dbReference type="InterPro" id="IPR013815">
    <property type="entry name" value="ATP_grasp_subdomain_1"/>
</dbReference>
<evidence type="ECO:0000256" key="1">
    <source>
        <dbReference type="PROSITE-ProRule" id="PRU00409"/>
    </source>
</evidence>
<dbReference type="Gene3D" id="3.40.50.720">
    <property type="entry name" value="NAD(P)-binding Rossmann-like Domain"/>
    <property type="match status" value="1"/>
</dbReference>
<proteinExistence type="predicted"/>
<dbReference type="GO" id="GO:0005524">
    <property type="term" value="F:ATP binding"/>
    <property type="evidence" value="ECO:0007669"/>
    <property type="project" value="UniProtKB-UniRule"/>
</dbReference>
<dbReference type="PROSITE" id="PS50975">
    <property type="entry name" value="ATP_GRASP"/>
    <property type="match status" value="1"/>
</dbReference>
<gene>
    <name evidence="3" type="ORF">HNP48_006452</name>
</gene>
<dbReference type="PANTHER" id="PTHR42793">
    <property type="entry name" value="COA BINDING DOMAIN CONTAINING PROTEIN"/>
    <property type="match status" value="1"/>
</dbReference>
<evidence type="ECO:0000313" key="4">
    <source>
        <dbReference type="Proteomes" id="UP000575083"/>
    </source>
</evidence>
<dbReference type="Gene3D" id="3.40.50.261">
    <property type="entry name" value="Succinyl-CoA synthetase domains"/>
    <property type="match status" value="2"/>
</dbReference>
<organism evidence="3 4">
    <name type="scientific">Acidovorax soli</name>
    <dbReference type="NCBI Taxonomy" id="592050"/>
    <lineage>
        <taxon>Bacteria</taxon>
        <taxon>Pseudomonadati</taxon>
        <taxon>Pseudomonadota</taxon>
        <taxon>Betaproteobacteria</taxon>
        <taxon>Burkholderiales</taxon>
        <taxon>Comamonadaceae</taxon>
        <taxon>Acidovorax</taxon>
    </lineage>
</organism>
<keyword evidence="4" id="KW-1185">Reference proteome</keyword>
<dbReference type="SMART" id="SM00881">
    <property type="entry name" value="CoA_binding"/>
    <property type="match status" value="1"/>
</dbReference>
<dbReference type="InterPro" id="IPR003781">
    <property type="entry name" value="CoA-bd"/>
</dbReference>
<protein>
    <submittedName>
        <fullName evidence="3">Acyl-CoA synthetase (NDP forming)</fullName>
    </submittedName>
</protein>
<dbReference type="Pfam" id="PF13607">
    <property type="entry name" value="Succ_CoA_lig"/>
    <property type="match status" value="1"/>
</dbReference>
<feature type="domain" description="ATP-grasp" evidence="2">
    <location>
        <begin position="487"/>
        <end position="524"/>
    </location>
</feature>
<keyword evidence="1" id="KW-0067">ATP-binding</keyword>
<dbReference type="Proteomes" id="UP000575083">
    <property type="component" value="Unassembled WGS sequence"/>
</dbReference>
<dbReference type="Pfam" id="PF13549">
    <property type="entry name" value="ATP-grasp_5"/>
    <property type="match status" value="1"/>
</dbReference>
<dbReference type="InterPro" id="IPR011761">
    <property type="entry name" value="ATP-grasp"/>
</dbReference>
<dbReference type="SUPFAM" id="SSF52210">
    <property type="entry name" value="Succinyl-CoA synthetase domains"/>
    <property type="match status" value="2"/>
</dbReference>
<dbReference type="InterPro" id="IPR016102">
    <property type="entry name" value="Succinyl-CoA_synth-like"/>
</dbReference>
<reference evidence="3 4" key="1">
    <citation type="submission" date="2020-08" db="EMBL/GenBank/DDBJ databases">
        <title>Functional genomics of gut bacteria from endangered species of beetles.</title>
        <authorList>
            <person name="Carlos-Shanley C."/>
        </authorList>
    </citation>
    <scope>NUCLEOTIDE SEQUENCE [LARGE SCALE GENOMIC DNA]</scope>
    <source>
        <strain evidence="3 4">S00198</strain>
    </source>
</reference>
<sequence>MSPSLLSCALNPQSVAIIGASDNIHKIGGRPIHYMQRHGFAGRIYPINPQRETIQGLPSYASLAALPEVPELALVVVAGDTAAAAVEDCAARGVQAAVVIASGFGETGPEGAAVQRQMVATARAAGMRLFGPNTQGLANFGTGAIAGFSTMFIEVPPQDGPVGIVSQSGGMSAMAYGLLRGRGLGVRHVHATGNEADVTVGELAWAVAHDPDVRLLLLYLENIAQPELLAATAAYARERDLPIIAVKAGRTAGGQKAASSHTGSLANEDRTVDAFFRHHGIWRVRDPHAQALAAEAYLKGWRPAGRRLVVISNSGASCVMGADAADDVGLPLAALAPATQAAVAAKLPGFATTTNPIDITAALLSNSGLFGDVLPAVAQDPAADLFFINIPVAGAGYDVDAFARDTAAFEAATGKPVAVAAWQDSVAAPFRAQGIATYANEAQALGVLAQLADHTALMRKPRAPALPPVKVALPAGPAGFMNEVDSLALLARHGVPTVPLRLVSSAQQAREAFAAIGAPAVAKACSPDIPHKSEHGLVALNLQSADEAAECFDRFWHKMGTLGAARDGVVIAAMRRGRHEFMVGARHDPVFGPVVVVGDGGKNVEALQDCAVLLPPFSTQDVHDALRTLRIAPLLAGVRGDPPLDVTALAHVAVAVGAVMAGANGAIASMDLNPVLVGAVGEGAVVVDALVERSTHLDADHMQRAHAHPA</sequence>
<dbReference type="EMBL" id="JACHLK010000022">
    <property type="protein sequence ID" value="MBB6563728.1"/>
    <property type="molecule type" value="Genomic_DNA"/>
</dbReference>
<dbReference type="InterPro" id="IPR036291">
    <property type="entry name" value="NAD(P)-bd_dom_sf"/>
</dbReference>
<dbReference type="GO" id="GO:0046872">
    <property type="term" value="F:metal ion binding"/>
    <property type="evidence" value="ECO:0007669"/>
    <property type="project" value="InterPro"/>
</dbReference>
<evidence type="ECO:0000259" key="2">
    <source>
        <dbReference type="PROSITE" id="PS50975"/>
    </source>
</evidence>
<keyword evidence="1" id="KW-0547">Nucleotide-binding</keyword>
<dbReference type="AlphaFoldDB" id="A0A7X0UD25"/>
<evidence type="ECO:0000313" key="3">
    <source>
        <dbReference type="EMBL" id="MBB6563728.1"/>
    </source>
</evidence>
<dbReference type="PANTHER" id="PTHR42793:SF4">
    <property type="entry name" value="BLL6376 PROTEIN"/>
    <property type="match status" value="1"/>
</dbReference>
<dbReference type="InterPro" id="IPR032875">
    <property type="entry name" value="Succ_CoA_lig_flav_dom"/>
</dbReference>
<dbReference type="RefSeq" id="WP_184865063.1">
    <property type="nucleotide sequence ID" value="NZ_JACHLK010000022.1"/>
</dbReference>
<comment type="caution">
    <text evidence="3">The sequence shown here is derived from an EMBL/GenBank/DDBJ whole genome shotgun (WGS) entry which is preliminary data.</text>
</comment>
<dbReference type="SUPFAM" id="SSF56059">
    <property type="entry name" value="Glutathione synthetase ATP-binding domain-like"/>
    <property type="match status" value="1"/>
</dbReference>
<dbReference type="SUPFAM" id="SSF51735">
    <property type="entry name" value="NAD(P)-binding Rossmann-fold domains"/>
    <property type="match status" value="1"/>
</dbReference>
<dbReference type="Gene3D" id="3.30.1490.20">
    <property type="entry name" value="ATP-grasp fold, A domain"/>
    <property type="match status" value="1"/>
</dbReference>
<accession>A0A7X0UD25</accession>
<dbReference type="Gene3D" id="3.30.470.20">
    <property type="entry name" value="ATP-grasp fold, B domain"/>
    <property type="match status" value="1"/>
</dbReference>